<dbReference type="EMBL" id="SADY01000004">
    <property type="protein sequence ID" value="TQR44339.1"/>
    <property type="molecule type" value="Genomic_DNA"/>
</dbReference>
<comment type="caution">
    <text evidence="2">The sequence shown here is derived from an EMBL/GenBank/DDBJ whole genome shotgun (WGS) entry which is preliminary data.</text>
</comment>
<feature type="transmembrane region" description="Helical" evidence="1">
    <location>
        <begin position="61"/>
        <end position="78"/>
    </location>
</feature>
<name>A0ABY3ANG3_PAEPP</name>
<evidence type="ECO:0000256" key="1">
    <source>
        <dbReference type="SAM" id="Phobius"/>
    </source>
</evidence>
<protein>
    <submittedName>
        <fullName evidence="2">Uncharacterized protein</fullName>
    </submittedName>
</protein>
<accession>A0ABY3ANG3</accession>
<proteinExistence type="predicted"/>
<evidence type="ECO:0000313" key="3">
    <source>
        <dbReference type="Proteomes" id="UP000316208"/>
    </source>
</evidence>
<sequence>MITNSGMRMEKPRGDRYAAYILSKLSGAGFSLFVFFAMFVLPKMDLYAYSEQFANSAYWKIFFGYGIACSVIIDLITIKLGRLKVLSRMLLHAIAGNLFFLGLEVSLSSFLIGMFGSFFALFFFWGTYAYPIIRGRKVAPYLFSLIIPSILLLIANIDFTTKSNWVEERTAISYTASFDYFHGKHEIPIQVRRGDVITLSIHVRNKNGGGHGFHIKDERGNYVGMEPEEGGGSVKLYTQKSEIYDVTVTGDKLQGGFTLAWRIERRT</sequence>
<feature type="transmembrane region" description="Helical" evidence="1">
    <location>
        <begin position="109"/>
        <end position="131"/>
    </location>
</feature>
<feature type="transmembrane region" description="Helical" evidence="1">
    <location>
        <begin position="21"/>
        <end position="41"/>
    </location>
</feature>
<feature type="transmembrane region" description="Helical" evidence="1">
    <location>
        <begin position="85"/>
        <end position="103"/>
    </location>
</feature>
<feature type="transmembrane region" description="Helical" evidence="1">
    <location>
        <begin position="138"/>
        <end position="157"/>
    </location>
</feature>
<dbReference type="Proteomes" id="UP000316208">
    <property type="component" value="Unassembled WGS sequence"/>
</dbReference>
<gene>
    <name evidence="2" type="ORF">C7Y44_14435</name>
</gene>
<keyword evidence="1" id="KW-1133">Transmembrane helix</keyword>
<organism evidence="2 3">
    <name type="scientific">Paenibacillus popilliae</name>
    <name type="common">Bacillus popilliae</name>
    <dbReference type="NCBI Taxonomy" id="78057"/>
    <lineage>
        <taxon>Bacteria</taxon>
        <taxon>Bacillati</taxon>
        <taxon>Bacillota</taxon>
        <taxon>Bacilli</taxon>
        <taxon>Bacillales</taxon>
        <taxon>Paenibacillaceae</taxon>
        <taxon>Paenibacillus</taxon>
    </lineage>
</organism>
<keyword evidence="3" id="KW-1185">Reference proteome</keyword>
<evidence type="ECO:0000313" key="2">
    <source>
        <dbReference type="EMBL" id="TQR44339.1"/>
    </source>
</evidence>
<dbReference type="RefSeq" id="WP_142544471.1">
    <property type="nucleotide sequence ID" value="NZ_SADY01000004.1"/>
</dbReference>
<reference evidence="2 3" key="1">
    <citation type="submission" date="2018-03" db="EMBL/GenBank/DDBJ databases">
        <title>Aerobic endospore-forming bacteria genome sequencing and assembly.</title>
        <authorList>
            <person name="Cavalcante D.A."/>
            <person name="Driks A."/>
            <person name="Putonti C."/>
            <person name="De-Souza M.T."/>
        </authorList>
    </citation>
    <scope>NUCLEOTIDE SEQUENCE [LARGE SCALE GENOMIC DNA]</scope>
    <source>
        <strain evidence="2 3">SDF0028</strain>
    </source>
</reference>
<keyword evidence="1" id="KW-0472">Membrane</keyword>
<keyword evidence="1" id="KW-0812">Transmembrane</keyword>